<protein>
    <submittedName>
        <fullName evidence="9">Putative toxin of predicted polymorphic toxin system</fullName>
    </submittedName>
</protein>
<dbReference type="Proteomes" id="UP000295416">
    <property type="component" value="Unassembled WGS sequence"/>
</dbReference>
<feature type="compositionally biased region" description="Basic and acidic residues" evidence="6">
    <location>
        <begin position="326"/>
        <end position="335"/>
    </location>
</feature>
<dbReference type="AlphaFoldDB" id="A0A4R2P8E6"/>
<dbReference type="GO" id="GO:0005576">
    <property type="term" value="C:extracellular region"/>
    <property type="evidence" value="ECO:0007669"/>
    <property type="project" value="UniProtKB-SubCell"/>
</dbReference>
<evidence type="ECO:0000256" key="4">
    <source>
        <dbReference type="ARBA" id="ARBA00022525"/>
    </source>
</evidence>
<feature type="domain" description="Pre-toxin TG" evidence="8">
    <location>
        <begin position="8"/>
        <end position="72"/>
    </location>
</feature>
<dbReference type="Pfam" id="PF13930">
    <property type="entry name" value="Endonuclea_NS_2"/>
    <property type="match status" value="1"/>
</dbReference>
<feature type="region of interest" description="Disordered" evidence="6">
    <location>
        <begin position="314"/>
        <end position="346"/>
    </location>
</feature>
<accession>A0A4R2P8E6</accession>
<feature type="domain" description="Type VII secretion system protein EssD-like" evidence="7">
    <location>
        <begin position="277"/>
        <end position="402"/>
    </location>
</feature>
<dbReference type="InterPro" id="IPR027797">
    <property type="entry name" value="PT-TG_dom"/>
</dbReference>
<comment type="caution">
    <text evidence="9">The sequence shown here is derived from an EMBL/GenBank/DDBJ whole genome shotgun (WGS) entry which is preliminary data.</text>
</comment>
<keyword evidence="10" id="KW-1185">Reference proteome</keyword>
<name>A0A4R2P8E6_9BACL</name>
<evidence type="ECO:0000259" key="7">
    <source>
        <dbReference type="Pfam" id="PF13930"/>
    </source>
</evidence>
<reference evidence="9 10" key="1">
    <citation type="submission" date="2019-03" db="EMBL/GenBank/DDBJ databases">
        <title>Genomic Encyclopedia of Type Strains, Phase IV (KMG-IV): sequencing the most valuable type-strain genomes for metagenomic binning, comparative biology and taxonomic classification.</title>
        <authorList>
            <person name="Goeker M."/>
        </authorList>
    </citation>
    <scope>NUCLEOTIDE SEQUENCE [LARGE SCALE GENOMIC DNA]</scope>
    <source>
        <strain evidence="9 10">DSM 19377</strain>
    </source>
</reference>
<dbReference type="GO" id="GO:0005886">
    <property type="term" value="C:plasma membrane"/>
    <property type="evidence" value="ECO:0007669"/>
    <property type="project" value="UniProtKB-SubCell"/>
</dbReference>
<comment type="subcellular location">
    <subcellularLocation>
        <location evidence="1">Cell membrane</location>
    </subcellularLocation>
    <subcellularLocation>
        <location evidence="2">Secreted</location>
    </subcellularLocation>
</comment>
<evidence type="ECO:0000313" key="10">
    <source>
        <dbReference type="Proteomes" id="UP000295416"/>
    </source>
</evidence>
<feature type="region of interest" description="Disordered" evidence="6">
    <location>
        <begin position="228"/>
        <end position="259"/>
    </location>
</feature>
<evidence type="ECO:0000256" key="6">
    <source>
        <dbReference type="SAM" id="MobiDB-lite"/>
    </source>
</evidence>
<keyword evidence="4" id="KW-0964">Secreted</keyword>
<evidence type="ECO:0000259" key="8">
    <source>
        <dbReference type="Pfam" id="PF14449"/>
    </source>
</evidence>
<organism evidence="9 10">
    <name type="scientific">Scopulibacillus darangshiensis</name>
    <dbReference type="NCBI Taxonomy" id="442528"/>
    <lineage>
        <taxon>Bacteria</taxon>
        <taxon>Bacillati</taxon>
        <taxon>Bacillota</taxon>
        <taxon>Bacilli</taxon>
        <taxon>Bacillales</taxon>
        <taxon>Sporolactobacillaceae</taxon>
        <taxon>Scopulibacillus</taxon>
    </lineage>
</organism>
<dbReference type="Gene3D" id="3.40.570.10">
    <property type="entry name" value="Extracellular Endonuclease, subunit A"/>
    <property type="match status" value="1"/>
</dbReference>
<dbReference type="OrthoDB" id="7182479at2"/>
<gene>
    <name evidence="9" type="ORF">EV207_103112</name>
</gene>
<sequence length="411" mass="44941">MENRPWYEKTWDTVCNFTGEVSGYYDYKRASEGIDPVTGRKLSNAERITAGAMAAAGFIPIIGWAGRALKGGRAIYKTAKGLRAADHMLDAYKTSKSLDILRKSEMGIYGLVTANGFGEAMTGKDMFGNKLTDEQRKNSAISAFTMLGIGGAARAVDKYGAKLPYSKHYAATKVAEAKKSMQALKHKVGRFEVPTRIRSEAMATPTGHTFKMYHVEKQTLSKVKNNLAARRADDVSGGGSRRLGGTENGPRAGSGDGEPILRNGDHFLDGNKAKLKPNVKYQTGEYDYLYKTDELGRLKEFNADDLKLTTRKERLPHKGNTPGKVSGDHAGHMAGDRFGGSPELDNLVSQSSTVNLSKYKKLENLWAKALDKGKKVTVNVKINYDGNGLRPSSFDIEYTIDGAFDAITIKN</sequence>
<dbReference type="InterPro" id="IPR044927">
    <property type="entry name" value="Endonuclea_NS_2"/>
</dbReference>
<evidence type="ECO:0000256" key="3">
    <source>
        <dbReference type="ARBA" id="ARBA00022475"/>
    </source>
</evidence>
<dbReference type="InterPro" id="IPR044929">
    <property type="entry name" value="DNA/RNA_non-sp_Endonuclease_sf"/>
</dbReference>
<dbReference type="Pfam" id="PF14449">
    <property type="entry name" value="PT-TG"/>
    <property type="match status" value="1"/>
</dbReference>
<keyword evidence="3" id="KW-1003">Cell membrane</keyword>
<evidence type="ECO:0000256" key="2">
    <source>
        <dbReference type="ARBA" id="ARBA00004613"/>
    </source>
</evidence>
<dbReference type="InterPro" id="IPR051768">
    <property type="entry name" value="Bact_secretion_toxin"/>
</dbReference>
<evidence type="ECO:0000256" key="5">
    <source>
        <dbReference type="ARBA" id="ARBA00023136"/>
    </source>
</evidence>
<proteinExistence type="predicted"/>
<evidence type="ECO:0000313" key="9">
    <source>
        <dbReference type="EMBL" id="TCP31229.1"/>
    </source>
</evidence>
<keyword evidence="5" id="KW-0472">Membrane</keyword>
<dbReference type="PANTHER" id="PTHR34976:SF2">
    <property type="entry name" value="TYPE VII SECRETION SYSTEM PROTEIN ESSD"/>
    <property type="match status" value="1"/>
</dbReference>
<dbReference type="PANTHER" id="PTHR34976">
    <property type="entry name" value="RIBONUCLEASE YQCG-RELATED"/>
    <property type="match status" value="1"/>
</dbReference>
<evidence type="ECO:0000256" key="1">
    <source>
        <dbReference type="ARBA" id="ARBA00004236"/>
    </source>
</evidence>
<dbReference type="EMBL" id="SLXK01000003">
    <property type="protein sequence ID" value="TCP31229.1"/>
    <property type="molecule type" value="Genomic_DNA"/>
</dbReference>